<sequence>MALSASPLSTQAVAKSRATLAGLDEALVGEKRDATRPEVLVLADGLTLSISPSAASLDDEGEKKAPPPVKIEKVVNAWGSAAGAGSDFFDRYRMSRNAELKRLEEMEADWRKKVEAEEFQLQRHRRILEAQEKNRHARERRKRRKTKKTELRNAAKIAGRRGHHREEEREEEDTEEEEREDAGDPEREEECRERRRTRGKRIREAEEASEDERETLACGPRSTQRQSSDSPSLPPSAASHVYGQPGPGREEESVSKKRRQEDGETRERRELDSEKEIEGSTQTEVEKMKPGMVTIKDDEW</sequence>
<dbReference type="GO" id="GO:0005730">
    <property type="term" value="C:nucleolus"/>
    <property type="evidence" value="ECO:0007669"/>
    <property type="project" value="TreeGrafter"/>
</dbReference>
<dbReference type="GO" id="GO:0003725">
    <property type="term" value="F:double-stranded RNA binding"/>
    <property type="evidence" value="ECO:0007669"/>
    <property type="project" value="InterPro"/>
</dbReference>
<accession>A0A086KGW5</accession>
<dbReference type="Pfam" id="PF06658">
    <property type="entry name" value="DUF1168"/>
    <property type="match status" value="1"/>
</dbReference>
<feature type="compositionally biased region" description="Basic and acidic residues" evidence="1">
    <location>
        <begin position="182"/>
        <end position="193"/>
    </location>
</feature>
<feature type="compositionally biased region" description="Low complexity" evidence="1">
    <location>
        <begin position="227"/>
        <end position="239"/>
    </location>
</feature>
<comment type="caution">
    <text evidence="2">The sequence shown here is derived from an EMBL/GenBank/DDBJ whole genome shotgun (WGS) entry which is preliminary data.</text>
</comment>
<feature type="compositionally biased region" description="Basic residues" evidence="1">
    <location>
        <begin position="135"/>
        <end position="147"/>
    </location>
</feature>
<evidence type="ECO:0000313" key="2">
    <source>
        <dbReference type="EMBL" id="KFG43633.1"/>
    </source>
</evidence>
<dbReference type="EMBL" id="AHZU02000500">
    <property type="protein sequence ID" value="KFG43633.1"/>
    <property type="molecule type" value="Genomic_DNA"/>
</dbReference>
<gene>
    <name evidence="2" type="ORF">TGDOM2_270790</name>
</gene>
<protein>
    <submittedName>
        <fullName evidence="2">Uncharacterized protein</fullName>
    </submittedName>
</protein>
<proteinExistence type="predicted"/>
<organism evidence="2 3">
    <name type="scientific">Toxoplasma gondii GAB2-2007-GAL-DOM2</name>
    <dbReference type="NCBI Taxonomy" id="1130820"/>
    <lineage>
        <taxon>Eukaryota</taxon>
        <taxon>Sar</taxon>
        <taxon>Alveolata</taxon>
        <taxon>Apicomplexa</taxon>
        <taxon>Conoidasida</taxon>
        <taxon>Coccidia</taxon>
        <taxon>Eucoccidiorida</taxon>
        <taxon>Eimeriorina</taxon>
        <taxon>Sarcocystidae</taxon>
        <taxon>Toxoplasma</taxon>
    </lineage>
</organism>
<dbReference type="PANTHER" id="PTHR13507:SF0">
    <property type="entry name" value="PRKR-INTERACTING PROTEIN 1"/>
    <property type="match status" value="1"/>
</dbReference>
<dbReference type="InterPro" id="IPR009548">
    <property type="entry name" value="Prkrip1"/>
</dbReference>
<dbReference type="OrthoDB" id="10067079at2759"/>
<feature type="region of interest" description="Disordered" evidence="1">
    <location>
        <begin position="122"/>
        <end position="300"/>
    </location>
</feature>
<feature type="compositionally biased region" description="Basic and acidic residues" evidence="1">
    <location>
        <begin position="248"/>
        <end position="300"/>
    </location>
</feature>
<dbReference type="Proteomes" id="UP000028837">
    <property type="component" value="Unassembled WGS sequence"/>
</dbReference>
<dbReference type="GO" id="GO:0004860">
    <property type="term" value="F:protein kinase inhibitor activity"/>
    <property type="evidence" value="ECO:0007669"/>
    <property type="project" value="TreeGrafter"/>
</dbReference>
<evidence type="ECO:0000256" key="1">
    <source>
        <dbReference type="SAM" id="MobiDB-lite"/>
    </source>
</evidence>
<dbReference type="VEuPathDB" id="ToxoDB:TGDOM2_270790"/>
<feature type="compositionally biased region" description="Acidic residues" evidence="1">
    <location>
        <begin position="168"/>
        <end position="181"/>
    </location>
</feature>
<dbReference type="PANTHER" id="PTHR13507">
    <property type="entry name" value="PRKR-INTERACTING PROTEIN 1"/>
    <property type="match status" value="1"/>
</dbReference>
<dbReference type="AlphaFoldDB" id="A0A086KGW5"/>
<dbReference type="GO" id="GO:0019901">
    <property type="term" value="F:protein kinase binding"/>
    <property type="evidence" value="ECO:0007669"/>
    <property type="project" value="TreeGrafter"/>
</dbReference>
<name>A0A086KGW5_TOXGO</name>
<reference evidence="2 3" key="1">
    <citation type="submission" date="2014-02" db="EMBL/GenBank/DDBJ databases">
        <authorList>
            <person name="Sibley D."/>
            <person name="Venepally P."/>
            <person name="Karamycheva S."/>
            <person name="Hadjithomas M."/>
            <person name="Khan A."/>
            <person name="Brunk B."/>
            <person name="Roos D."/>
            <person name="Caler E."/>
            <person name="Lorenzi H."/>
        </authorList>
    </citation>
    <scope>NUCLEOTIDE SEQUENCE [LARGE SCALE GENOMIC DNA]</scope>
    <source>
        <strain evidence="2 3">GAB2-2007-GAL-DOM2</strain>
    </source>
</reference>
<evidence type="ECO:0000313" key="3">
    <source>
        <dbReference type="Proteomes" id="UP000028837"/>
    </source>
</evidence>